<dbReference type="InterPro" id="IPR012000">
    <property type="entry name" value="Thiamin_PyroP_enz_cen_dom"/>
</dbReference>
<keyword evidence="2 3" id="KW-0786">Thiamine pyrophosphate</keyword>
<dbReference type="InterPro" id="IPR011766">
    <property type="entry name" value="TPP_enzyme_TPP-bd"/>
</dbReference>
<name>A0A9D1NBP0_9FIRM</name>
<organism evidence="7 8">
    <name type="scientific">Candidatus Stercoripulliclostridium merdipullorum</name>
    <dbReference type="NCBI Taxonomy" id="2840952"/>
    <lineage>
        <taxon>Bacteria</taxon>
        <taxon>Bacillati</taxon>
        <taxon>Bacillota</taxon>
        <taxon>Clostridia</taxon>
        <taxon>Eubacteriales</taxon>
        <taxon>Candidatus Stercoripulliclostridium</taxon>
    </lineage>
</organism>
<dbReference type="GO" id="GO:0005948">
    <property type="term" value="C:acetolactate synthase complex"/>
    <property type="evidence" value="ECO:0007669"/>
    <property type="project" value="TreeGrafter"/>
</dbReference>
<dbReference type="Gene3D" id="3.40.50.970">
    <property type="match status" value="2"/>
</dbReference>
<dbReference type="CDD" id="cd07035">
    <property type="entry name" value="TPP_PYR_POX_like"/>
    <property type="match status" value="1"/>
</dbReference>
<dbReference type="GO" id="GO:0000287">
    <property type="term" value="F:magnesium ion binding"/>
    <property type="evidence" value="ECO:0007669"/>
    <property type="project" value="InterPro"/>
</dbReference>
<dbReference type="PANTHER" id="PTHR18968">
    <property type="entry name" value="THIAMINE PYROPHOSPHATE ENZYMES"/>
    <property type="match status" value="1"/>
</dbReference>
<evidence type="ECO:0000313" key="7">
    <source>
        <dbReference type="EMBL" id="HIU99718.1"/>
    </source>
</evidence>
<dbReference type="AlphaFoldDB" id="A0A9D1NBP0"/>
<dbReference type="Gene3D" id="3.40.50.1220">
    <property type="entry name" value="TPP-binding domain"/>
    <property type="match status" value="1"/>
</dbReference>
<accession>A0A9D1NBP0</accession>
<dbReference type="InterPro" id="IPR029061">
    <property type="entry name" value="THDP-binding"/>
</dbReference>
<dbReference type="GO" id="GO:0030976">
    <property type="term" value="F:thiamine pyrophosphate binding"/>
    <property type="evidence" value="ECO:0007669"/>
    <property type="project" value="InterPro"/>
</dbReference>
<dbReference type="PANTHER" id="PTHR18968:SF13">
    <property type="entry name" value="ACETOLACTATE SYNTHASE CATALYTIC SUBUNIT, MITOCHONDRIAL"/>
    <property type="match status" value="1"/>
</dbReference>
<dbReference type="InterPro" id="IPR012001">
    <property type="entry name" value="Thiamin_PyroP_enz_TPP-bd_dom"/>
</dbReference>
<comment type="caution">
    <text evidence="7">The sequence shown here is derived from an EMBL/GenBank/DDBJ whole genome shotgun (WGS) entry which is preliminary data.</text>
</comment>
<dbReference type="EMBL" id="DVOH01000013">
    <property type="protein sequence ID" value="HIU99718.1"/>
    <property type="molecule type" value="Genomic_DNA"/>
</dbReference>
<dbReference type="Pfam" id="PF02775">
    <property type="entry name" value="TPP_enzyme_C"/>
    <property type="match status" value="1"/>
</dbReference>
<dbReference type="FunFam" id="3.40.50.970:FF:000007">
    <property type="entry name" value="Acetolactate synthase"/>
    <property type="match status" value="1"/>
</dbReference>
<dbReference type="InterPro" id="IPR045229">
    <property type="entry name" value="TPP_enz"/>
</dbReference>
<dbReference type="GO" id="GO:0009099">
    <property type="term" value="P:L-valine biosynthetic process"/>
    <property type="evidence" value="ECO:0007669"/>
    <property type="project" value="TreeGrafter"/>
</dbReference>
<dbReference type="InterPro" id="IPR029035">
    <property type="entry name" value="DHS-like_NAD/FAD-binding_dom"/>
</dbReference>
<reference evidence="7" key="1">
    <citation type="submission" date="2020-10" db="EMBL/GenBank/DDBJ databases">
        <authorList>
            <person name="Gilroy R."/>
        </authorList>
    </citation>
    <scope>NUCLEOTIDE SEQUENCE</scope>
    <source>
        <strain evidence="7">23406</strain>
    </source>
</reference>
<gene>
    <name evidence="7" type="ORF">IAB14_01230</name>
</gene>
<proteinExistence type="inferred from homology"/>
<evidence type="ECO:0000259" key="4">
    <source>
        <dbReference type="Pfam" id="PF00205"/>
    </source>
</evidence>
<evidence type="ECO:0000259" key="6">
    <source>
        <dbReference type="Pfam" id="PF02776"/>
    </source>
</evidence>
<reference evidence="7" key="2">
    <citation type="journal article" date="2021" name="PeerJ">
        <title>Extensive microbial diversity within the chicken gut microbiome revealed by metagenomics and culture.</title>
        <authorList>
            <person name="Gilroy R."/>
            <person name="Ravi A."/>
            <person name="Getino M."/>
            <person name="Pursley I."/>
            <person name="Horton D.L."/>
            <person name="Alikhan N.F."/>
            <person name="Baker D."/>
            <person name="Gharbi K."/>
            <person name="Hall N."/>
            <person name="Watson M."/>
            <person name="Adriaenssens E.M."/>
            <person name="Foster-Nyarko E."/>
            <person name="Jarju S."/>
            <person name="Secka A."/>
            <person name="Antonio M."/>
            <person name="Oren A."/>
            <person name="Chaudhuri R.R."/>
            <person name="La Ragione R."/>
            <person name="Hildebrand F."/>
            <person name="Pallen M.J."/>
        </authorList>
    </citation>
    <scope>NUCLEOTIDE SEQUENCE</scope>
    <source>
        <strain evidence="7">23406</strain>
    </source>
</reference>
<feature type="domain" description="Thiamine pyrophosphate enzyme central" evidence="4">
    <location>
        <begin position="187"/>
        <end position="315"/>
    </location>
</feature>
<dbReference type="SUPFAM" id="SSF52518">
    <property type="entry name" value="Thiamin diphosphate-binding fold (THDP-binding)"/>
    <property type="match status" value="2"/>
</dbReference>
<evidence type="ECO:0000256" key="2">
    <source>
        <dbReference type="ARBA" id="ARBA00023052"/>
    </source>
</evidence>
<evidence type="ECO:0000313" key="8">
    <source>
        <dbReference type="Proteomes" id="UP000886891"/>
    </source>
</evidence>
<evidence type="ECO:0000256" key="1">
    <source>
        <dbReference type="ARBA" id="ARBA00007812"/>
    </source>
</evidence>
<dbReference type="Proteomes" id="UP000886891">
    <property type="component" value="Unassembled WGS sequence"/>
</dbReference>
<comment type="similarity">
    <text evidence="1 3">Belongs to the TPP enzyme family.</text>
</comment>
<dbReference type="Pfam" id="PF02776">
    <property type="entry name" value="TPP_enzyme_N"/>
    <property type="match status" value="1"/>
</dbReference>
<dbReference type="SUPFAM" id="SSF52467">
    <property type="entry name" value="DHS-like NAD/FAD-binding domain"/>
    <property type="match status" value="1"/>
</dbReference>
<feature type="domain" description="Thiamine pyrophosphate enzyme TPP-binding" evidence="5">
    <location>
        <begin position="358"/>
        <end position="504"/>
    </location>
</feature>
<dbReference type="GO" id="GO:0050660">
    <property type="term" value="F:flavin adenine dinucleotide binding"/>
    <property type="evidence" value="ECO:0007669"/>
    <property type="project" value="TreeGrafter"/>
</dbReference>
<feature type="domain" description="Thiamine pyrophosphate enzyme N-terminal TPP-binding" evidence="6">
    <location>
        <begin position="4"/>
        <end position="117"/>
    </location>
</feature>
<dbReference type="GO" id="GO:0003984">
    <property type="term" value="F:acetolactate synthase activity"/>
    <property type="evidence" value="ECO:0007669"/>
    <property type="project" value="TreeGrafter"/>
</dbReference>
<evidence type="ECO:0000259" key="5">
    <source>
        <dbReference type="Pfam" id="PF02775"/>
    </source>
</evidence>
<sequence>MVTDGASLVVRTLRAIGVDTVFGYIGNSILPVFDRLIGSGIRLVTPMSETGAAHAADGYARAGGKLGVVLATSGPGATNLLTGIATAYMDSVPLLAVTANVARSKLGKDAFQEVDISGIVTPVTKYTRIVSSADEIEAELKKGAAIACSGRKGPVLIDIPCDLLLQAAIYRDLPLPDYPVREDRTQLERAADLIAKSQRPVILAGGGAVGASQAVHALAAKLSAPIFTTMRAVGLTVSPYLVGMIGSSAPAANNRLYRKSDLVIALGTRFSDKMHARPAPKQRYVHIDLDPAELDKIVPAAAKLRMTVADGIEALLPLCPRREAPLPLRPVRSSKKPLDRLAAAVAASLGDDALIATDVGCHQVALLNALPPHVGAERIVTSAGLGTMGFGLPASLGAHLATGKPVVLFSGDGSFNMSFNELPALLRYNVPIAIVIANNHSLQMIERIQQKQCNGRTIAVETPPIAYEKLAKALGYRGIRCSVRTAPAAIRDALNSKTPTIINVTVR</sequence>
<protein>
    <submittedName>
        <fullName evidence="7">Thiamine pyrophosphate-binding protein</fullName>
    </submittedName>
</protein>
<dbReference type="Pfam" id="PF00205">
    <property type="entry name" value="TPP_enzyme_M"/>
    <property type="match status" value="1"/>
</dbReference>
<evidence type="ECO:0000256" key="3">
    <source>
        <dbReference type="RuleBase" id="RU362132"/>
    </source>
</evidence>
<dbReference type="GO" id="GO:0009097">
    <property type="term" value="P:isoleucine biosynthetic process"/>
    <property type="evidence" value="ECO:0007669"/>
    <property type="project" value="TreeGrafter"/>
</dbReference>